<protein>
    <recommendedName>
        <fullName evidence="3">HK97 gp10 family phage protein</fullName>
    </recommendedName>
</protein>
<dbReference type="RefSeq" id="WP_122549040.1">
    <property type="nucleotide sequence ID" value="NZ_CP122565.1"/>
</dbReference>
<name>A0AAJ6AKF2_9MICC</name>
<gene>
    <name evidence="1" type="ORF">QDX21_03485</name>
</gene>
<dbReference type="AlphaFoldDB" id="A0AAJ6AKF2"/>
<keyword evidence="2" id="KW-1185">Reference proteome</keyword>
<accession>A0AAJ6AKF2</accession>
<evidence type="ECO:0008006" key="3">
    <source>
        <dbReference type="Google" id="ProtNLM"/>
    </source>
</evidence>
<sequence length="112" mass="12233">MSDFSWNGRAINSAIEDASARGLNNAAEHLRATTVPLTPLDTSRLRGSLVVNEATPNSLVASVSTNLPYAVRQHEELGYHHRDGQAKYLETGANMTRTVMGQIIRDATKKAR</sequence>
<evidence type="ECO:0000313" key="2">
    <source>
        <dbReference type="Proteomes" id="UP001224674"/>
    </source>
</evidence>
<evidence type="ECO:0000313" key="1">
    <source>
        <dbReference type="EMBL" id="WGH93874.1"/>
    </source>
</evidence>
<organism evidence="1 2">
    <name type="scientific">Auritidibacter ignavus</name>
    <dbReference type="NCBI Taxonomy" id="678932"/>
    <lineage>
        <taxon>Bacteria</taxon>
        <taxon>Bacillati</taxon>
        <taxon>Actinomycetota</taxon>
        <taxon>Actinomycetes</taxon>
        <taxon>Micrococcales</taxon>
        <taxon>Micrococcaceae</taxon>
        <taxon>Auritidibacter</taxon>
    </lineage>
</organism>
<dbReference type="Proteomes" id="UP001224674">
    <property type="component" value="Chromosome"/>
</dbReference>
<dbReference type="EMBL" id="CP122566">
    <property type="protein sequence ID" value="WGH93874.1"/>
    <property type="molecule type" value="Genomic_DNA"/>
</dbReference>
<reference evidence="1 2" key="1">
    <citation type="submission" date="2023-03" db="EMBL/GenBank/DDBJ databases">
        <title>Complete genome sequences of several Auritidibacter ignavus strains isolated from ear infections.</title>
        <authorList>
            <person name="Baehr T."/>
            <person name="Baumhoegger A.M."/>
        </authorList>
    </citation>
    <scope>NUCLEOTIDE SEQUENCE [LARGE SCALE GENOMIC DNA]</scope>
    <source>
        <strain evidence="1 2">BABAE-6</strain>
    </source>
</reference>
<proteinExistence type="predicted"/>